<dbReference type="Proteomes" id="UP001204144">
    <property type="component" value="Unassembled WGS sequence"/>
</dbReference>
<evidence type="ECO:0000313" key="1">
    <source>
        <dbReference type="EMBL" id="MCP9766220.1"/>
    </source>
</evidence>
<proteinExistence type="predicted"/>
<gene>
    <name evidence="1" type="ORF">EGI31_25055</name>
</gene>
<dbReference type="AlphaFoldDB" id="A0AAE3H8E7"/>
<keyword evidence="2" id="KW-1185">Reference proteome</keyword>
<reference evidence="1 2" key="1">
    <citation type="submission" date="2018-11" db="EMBL/GenBank/DDBJ databases">
        <title>Novel bacteria species description.</title>
        <authorList>
            <person name="Han J.-H."/>
        </authorList>
    </citation>
    <scope>NUCLEOTIDE SEQUENCE [LARGE SCALE GENOMIC DNA]</scope>
    <source>
        <strain evidence="1 2">KCTC23259</strain>
    </source>
</reference>
<name>A0AAE3H8E7_9BACT</name>
<organism evidence="1 2">
    <name type="scientific">Lacihabitans soyangensis</name>
    <dbReference type="NCBI Taxonomy" id="869394"/>
    <lineage>
        <taxon>Bacteria</taxon>
        <taxon>Pseudomonadati</taxon>
        <taxon>Bacteroidota</taxon>
        <taxon>Cytophagia</taxon>
        <taxon>Cytophagales</taxon>
        <taxon>Leadbetterellaceae</taxon>
        <taxon>Lacihabitans</taxon>
    </lineage>
</organism>
<protein>
    <submittedName>
        <fullName evidence="1">Uncharacterized protein</fullName>
    </submittedName>
</protein>
<dbReference type="EMBL" id="RJUF01000197">
    <property type="protein sequence ID" value="MCP9766220.1"/>
    <property type="molecule type" value="Genomic_DNA"/>
</dbReference>
<feature type="non-terminal residue" evidence="1">
    <location>
        <position position="255"/>
    </location>
</feature>
<evidence type="ECO:0000313" key="2">
    <source>
        <dbReference type="Proteomes" id="UP001204144"/>
    </source>
</evidence>
<accession>A0AAE3H8E7</accession>
<sequence length="255" mass="26078">MYEGDEDSWIQLPASGLGGTFGAGACGEFRALGAMGGTFNQTVTAGGVASLTTNKTIVRSLAGMRLRVIQGTGLGFDGTVVSNTLGANAVITTSGGSFGADTVFQLFSGSLWMATAGAVGFGVYDRATNAWTARSVVGLPAWGTDGQLVSTIGSAKEFATGQATAGAATTLTNGAKAWGTNMWANYQVRIKTGTGAGQIRTIASNTGTVLTVSAAWAVNPDATSVYAIEGNGDFMYLLGNNAVTLYRYQISTNTW</sequence>
<comment type="caution">
    <text evidence="1">The sequence shown here is derived from an EMBL/GenBank/DDBJ whole genome shotgun (WGS) entry which is preliminary data.</text>
</comment>